<dbReference type="Proteomes" id="UP000019141">
    <property type="component" value="Unassembled WGS sequence"/>
</dbReference>
<dbReference type="AlphaFoldDB" id="W4LTI2"/>
<organism evidence="1 2">
    <name type="scientific">Entotheonella factor</name>
    <dbReference type="NCBI Taxonomy" id="1429438"/>
    <lineage>
        <taxon>Bacteria</taxon>
        <taxon>Pseudomonadati</taxon>
        <taxon>Nitrospinota/Tectimicrobiota group</taxon>
        <taxon>Candidatus Tectimicrobiota</taxon>
        <taxon>Candidatus Entotheonellia</taxon>
        <taxon>Candidatus Entotheonellales</taxon>
        <taxon>Candidatus Entotheonellaceae</taxon>
        <taxon>Candidatus Entotheonella</taxon>
    </lineage>
</organism>
<dbReference type="HOGENOM" id="CLU_046970_0_0_7"/>
<evidence type="ECO:0000313" key="1">
    <source>
        <dbReference type="EMBL" id="ETX00747.1"/>
    </source>
</evidence>
<proteinExistence type="predicted"/>
<accession>W4LTI2</accession>
<sequence>MLPLTDLSTLKIESADAFEDVNALLYRLGVTDGLPVVPPTAPRIEAMLNGRDPDTVTAQLPPLRGQATMHKLAMCAVMAGCRAEYFPIILAAIEAVAQPEFNLYGIQTTTGNATPMILINGPIIDQCHVNAGANALGPGIHSNATIGRAVQLILKNIGGAVPGYTDKATLGQPGKYTFCCAENEGANPWEPLHVTRGYSSEQSTVTVIGASGIVEVVDANSYTATSVLLTLAHSMTIAGTMGGRYLLGGGEPLLLITPEHADLIAQDYTRRQAQQFLFDTARLPLHHLPMETAERIRDDRKMDGVDPEADIGTADCPEDIMLAVVGGAGIKSAYVPTWGGTTRAVTQPIDPS</sequence>
<comment type="caution">
    <text evidence="1">The sequence shown here is derived from an EMBL/GenBank/DDBJ whole genome shotgun (WGS) entry which is preliminary data.</text>
</comment>
<reference evidence="1 2" key="1">
    <citation type="journal article" date="2014" name="Nature">
        <title>An environmental bacterial taxon with a large and distinct metabolic repertoire.</title>
        <authorList>
            <person name="Wilson M.C."/>
            <person name="Mori T."/>
            <person name="Ruckert C."/>
            <person name="Uria A.R."/>
            <person name="Helf M.J."/>
            <person name="Takada K."/>
            <person name="Gernert C."/>
            <person name="Steffens U.A."/>
            <person name="Heycke N."/>
            <person name="Schmitt S."/>
            <person name="Rinke C."/>
            <person name="Helfrich E.J."/>
            <person name="Brachmann A.O."/>
            <person name="Gurgui C."/>
            <person name="Wakimoto T."/>
            <person name="Kracht M."/>
            <person name="Crusemann M."/>
            <person name="Hentschel U."/>
            <person name="Abe I."/>
            <person name="Matsunaga S."/>
            <person name="Kalinowski J."/>
            <person name="Takeyama H."/>
            <person name="Piel J."/>
        </authorList>
    </citation>
    <scope>NUCLEOTIDE SEQUENCE [LARGE SCALE GENOMIC DNA]</scope>
    <source>
        <strain evidence="2">TSY1</strain>
    </source>
</reference>
<dbReference type="EMBL" id="AZHW01000309">
    <property type="protein sequence ID" value="ETX00747.1"/>
    <property type="molecule type" value="Genomic_DNA"/>
</dbReference>
<protein>
    <submittedName>
        <fullName evidence="1">Uncharacterized protein</fullName>
    </submittedName>
</protein>
<keyword evidence="2" id="KW-1185">Reference proteome</keyword>
<evidence type="ECO:0000313" key="2">
    <source>
        <dbReference type="Proteomes" id="UP000019141"/>
    </source>
</evidence>
<name>W4LTI2_ENTF1</name>
<gene>
    <name evidence="1" type="ORF">ETSY1_10005</name>
</gene>